<evidence type="ECO:0000313" key="5">
    <source>
        <dbReference type="EMBL" id="WAH38672.1"/>
    </source>
</evidence>
<dbReference type="Pfam" id="PF02702">
    <property type="entry name" value="KdpD"/>
    <property type="match status" value="2"/>
</dbReference>
<proteinExistence type="predicted"/>
<dbReference type="Proteomes" id="UP001164803">
    <property type="component" value="Chromosome"/>
</dbReference>
<sequence>MNDVHQTGINTPPADNVPKRKCGRLRLFIGAAPGVGKTYTMLREANAMLQKGIDVVIGYVESHHRPETVRQIGELQVLPRKQIEFAGRLFEEIDLDAIVARAPEVVVVDELAHSNVPGSMNPKRYMDVEYLLNQGIHVMTAVNVQHIEGVHKEVEEVVGIRVREVIPKSFVRRADEIEVIDVTPETLRQRLRDGDIYPISKVGQALNHFFRKTNLSALRELALREVADDVDARLQQSLDRNQVTGPVGAKETILVCANYLERSEKLVRKGHLMAERMNADLVVLTILNTPRDELTAKTGEKVSRLVEIAHKYGAQQVLEVRNDRSIGAVIMEVAQQVNATQIVMGQPHGNLLWTIWKDNPVRYLLHNMKYLDLRIVGWKEPQGGSYLNEVNKLQSTSVRSGGESRKGRLTIYVGAAPGVGKTYKMLRDANDWADKGVDVVIGLIETHGRSETAQQVGNLEVLPKLRLSLEGRTYEELDVDRIVRRRPEVVLIDELAHTNVPGSQREKRYQDIEYLLECGIDVVTAVNIQHLESLRDKVEHITGVRVRERIPDSFMDLAREIKLIDVTPETLQQRLVDGKIYSQDKIDRALNHFFRLPNLAALREMALLEVADDVEQRLDRQQNRGKKNRARDSILVCVNYRPHSEKLIRRGWRIADRHNAQLFVLVVVGSKPMTTDEQRDLARIQSLSNQFNAVFLQKQALEQEVGQVIVDTANDLHVTQIVIGQPLLGKGWLRRWKANPVGYVLQHAEFADLHVVSNTREA</sequence>
<evidence type="ECO:0000259" key="4">
    <source>
        <dbReference type="Pfam" id="PF02702"/>
    </source>
</evidence>
<dbReference type="InterPro" id="IPR027417">
    <property type="entry name" value="P-loop_NTPase"/>
</dbReference>
<protein>
    <submittedName>
        <fullName evidence="5">Histidine kinase</fullName>
    </submittedName>
</protein>
<dbReference type="PANTHER" id="PTHR45569:SF1">
    <property type="entry name" value="SENSOR PROTEIN KDPD"/>
    <property type="match status" value="1"/>
</dbReference>
<evidence type="ECO:0000256" key="1">
    <source>
        <dbReference type="ARBA" id="ARBA00022679"/>
    </source>
</evidence>
<name>A0ABY6Z770_9BACL</name>
<evidence type="ECO:0000256" key="3">
    <source>
        <dbReference type="ARBA" id="ARBA00023012"/>
    </source>
</evidence>
<dbReference type="EMBL" id="CP104064">
    <property type="protein sequence ID" value="WAH38672.1"/>
    <property type="molecule type" value="Genomic_DNA"/>
</dbReference>
<keyword evidence="3" id="KW-0902">Two-component regulatory system</keyword>
<dbReference type="SUPFAM" id="SSF52540">
    <property type="entry name" value="P-loop containing nucleoside triphosphate hydrolases"/>
    <property type="match status" value="2"/>
</dbReference>
<dbReference type="RefSeq" id="WP_268046258.1">
    <property type="nucleotide sequence ID" value="NZ_CP104064.1"/>
</dbReference>
<organism evidence="5 6">
    <name type="scientific">Alicyclobacillus dauci</name>
    <dbReference type="NCBI Taxonomy" id="1475485"/>
    <lineage>
        <taxon>Bacteria</taxon>
        <taxon>Bacillati</taxon>
        <taxon>Bacillota</taxon>
        <taxon>Bacilli</taxon>
        <taxon>Bacillales</taxon>
        <taxon>Alicyclobacillaceae</taxon>
        <taxon>Alicyclobacillus</taxon>
    </lineage>
</organism>
<dbReference type="SUPFAM" id="SSF52402">
    <property type="entry name" value="Adenine nucleotide alpha hydrolases-like"/>
    <property type="match status" value="2"/>
</dbReference>
<evidence type="ECO:0000256" key="2">
    <source>
        <dbReference type="ARBA" id="ARBA00022777"/>
    </source>
</evidence>
<keyword evidence="2 5" id="KW-0418">Kinase</keyword>
<feature type="domain" description="Signal transduction histidine kinase osmosensitive K+ channel sensor N-terminal" evidence="4">
    <location>
        <begin position="23"/>
        <end position="230"/>
    </location>
</feature>
<dbReference type="InterPro" id="IPR014729">
    <property type="entry name" value="Rossmann-like_a/b/a_fold"/>
</dbReference>
<gene>
    <name evidence="5" type="ORF">NZD86_09410</name>
</gene>
<dbReference type="InterPro" id="IPR052023">
    <property type="entry name" value="Histidine_kinase_KdpD"/>
</dbReference>
<keyword evidence="6" id="KW-1185">Reference proteome</keyword>
<dbReference type="Gene3D" id="3.40.50.620">
    <property type="entry name" value="HUPs"/>
    <property type="match status" value="2"/>
</dbReference>
<accession>A0ABY6Z770</accession>
<dbReference type="Gene3D" id="3.40.50.300">
    <property type="entry name" value="P-loop containing nucleotide triphosphate hydrolases"/>
    <property type="match status" value="2"/>
</dbReference>
<dbReference type="InterPro" id="IPR003852">
    <property type="entry name" value="Sig_transdc_His_kinase_KdpD_N"/>
</dbReference>
<reference evidence="5" key="1">
    <citation type="submission" date="2022-08" db="EMBL/GenBank/DDBJ databases">
        <title>Alicyclobacillus dauci DSM2870, complete genome.</title>
        <authorList>
            <person name="Wang Q."/>
            <person name="Cai R."/>
            <person name="Wang Z."/>
        </authorList>
    </citation>
    <scope>NUCLEOTIDE SEQUENCE</scope>
    <source>
        <strain evidence="5">DSM 28700</strain>
    </source>
</reference>
<keyword evidence="1" id="KW-0808">Transferase</keyword>
<evidence type="ECO:0000313" key="6">
    <source>
        <dbReference type="Proteomes" id="UP001164803"/>
    </source>
</evidence>
<dbReference type="GO" id="GO:0016301">
    <property type="term" value="F:kinase activity"/>
    <property type="evidence" value="ECO:0007669"/>
    <property type="project" value="UniProtKB-KW"/>
</dbReference>
<feature type="domain" description="Signal transduction histidine kinase osmosensitive K+ channel sensor N-terminal" evidence="4">
    <location>
        <begin position="406"/>
        <end position="614"/>
    </location>
</feature>
<dbReference type="PANTHER" id="PTHR45569">
    <property type="entry name" value="SENSOR PROTEIN KDPD"/>
    <property type="match status" value="1"/>
</dbReference>